<evidence type="ECO:0000256" key="1">
    <source>
        <dbReference type="ARBA" id="ARBA00007572"/>
    </source>
</evidence>
<evidence type="ECO:0000259" key="3">
    <source>
        <dbReference type="PROSITE" id="PS50160"/>
    </source>
</evidence>
<dbReference type="Proteomes" id="UP001565471">
    <property type="component" value="Unassembled WGS sequence"/>
</dbReference>
<dbReference type="GO" id="GO:0003910">
    <property type="term" value="F:DNA ligase (ATP) activity"/>
    <property type="evidence" value="ECO:0007669"/>
    <property type="project" value="UniProtKB-EC"/>
</dbReference>
<dbReference type="PANTHER" id="PTHR45674:SF4">
    <property type="entry name" value="DNA LIGASE 1"/>
    <property type="match status" value="1"/>
</dbReference>
<dbReference type="CDD" id="cd07906">
    <property type="entry name" value="Adenylation_DNA_ligase_LigD_LigC"/>
    <property type="match status" value="1"/>
</dbReference>
<comment type="caution">
    <text evidence="4">The sequence shown here is derived from an EMBL/GenBank/DDBJ whole genome shotgun (WGS) entry which is preliminary data.</text>
</comment>
<dbReference type="PANTHER" id="PTHR45674">
    <property type="entry name" value="DNA LIGASE 1/3 FAMILY MEMBER"/>
    <property type="match status" value="1"/>
</dbReference>
<evidence type="ECO:0000313" key="5">
    <source>
        <dbReference type="Proteomes" id="UP001565471"/>
    </source>
</evidence>
<protein>
    <submittedName>
        <fullName evidence="4">Bifunctional non-homologous end joining protein LigD</fullName>
        <ecNumber evidence="4">6.5.1.1</ecNumber>
    </submittedName>
</protein>
<keyword evidence="5" id="KW-1185">Reference proteome</keyword>
<accession>A0ABV4F053</accession>
<feature type="domain" description="ATP-dependent DNA ligase family profile" evidence="3">
    <location>
        <begin position="105"/>
        <end position="201"/>
    </location>
</feature>
<dbReference type="EMBL" id="JBGBZA010000002">
    <property type="protein sequence ID" value="MEY9316795.1"/>
    <property type="molecule type" value="Genomic_DNA"/>
</dbReference>
<dbReference type="EC" id="6.5.1.1" evidence="4"/>
<reference evidence="4 5" key="1">
    <citation type="submission" date="2024-07" db="EMBL/GenBank/DDBJ databases">
        <title>Genomic Encyclopedia of Type Strains, Phase V (KMG-V): Genome sequencing to study the core and pangenomes of soil and plant-associated prokaryotes.</title>
        <authorList>
            <person name="Whitman W."/>
        </authorList>
    </citation>
    <scope>NUCLEOTIDE SEQUENCE [LARGE SCALE GENOMIC DNA]</scope>
    <source>
        <strain evidence="4 5">USDA 415</strain>
    </source>
</reference>
<keyword evidence="2 4" id="KW-0436">Ligase</keyword>
<comment type="similarity">
    <text evidence="1">Belongs to the ATP-dependent DNA ligase family.</text>
</comment>
<sequence length="201" mass="23237">MPAMPTKFEFCRPAAKKVVPAGPDWIHEVKYDGYRGRVVRNGKDVKVLSKAGLDWTWRYPMIVEAALKMKQQRFVIDGEICVLDVRGISQFDWLHSGHYNDDAQLYAFDLVVLDGDDLRDLPLFERKSRLAKLLARRPEGIFVAPFEQGEIGPSLFDAACRMGLEGLVSKHRERRYRPRTCEWTKVKNRQHPAFSRVADQF</sequence>
<evidence type="ECO:0000256" key="2">
    <source>
        <dbReference type="ARBA" id="ARBA00022598"/>
    </source>
</evidence>
<dbReference type="PROSITE" id="PS50160">
    <property type="entry name" value="DNA_LIGASE_A3"/>
    <property type="match status" value="1"/>
</dbReference>
<name>A0ABV4F053_BRAEL</name>
<organism evidence="4 5">
    <name type="scientific">Bradyrhizobium elkanii</name>
    <dbReference type="NCBI Taxonomy" id="29448"/>
    <lineage>
        <taxon>Bacteria</taxon>
        <taxon>Pseudomonadati</taxon>
        <taxon>Pseudomonadota</taxon>
        <taxon>Alphaproteobacteria</taxon>
        <taxon>Hyphomicrobiales</taxon>
        <taxon>Nitrobacteraceae</taxon>
        <taxon>Bradyrhizobium</taxon>
    </lineage>
</organism>
<dbReference type="SUPFAM" id="SSF56091">
    <property type="entry name" value="DNA ligase/mRNA capping enzyme, catalytic domain"/>
    <property type="match status" value="1"/>
</dbReference>
<evidence type="ECO:0000313" key="4">
    <source>
        <dbReference type="EMBL" id="MEY9316795.1"/>
    </source>
</evidence>
<dbReference type="Gene3D" id="3.30.1490.70">
    <property type="match status" value="1"/>
</dbReference>
<proteinExistence type="inferred from homology"/>
<dbReference type="InterPro" id="IPR050191">
    <property type="entry name" value="ATP-dep_DNA_ligase"/>
</dbReference>
<dbReference type="Pfam" id="PF01068">
    <property type="entry name" value="DNA_ligase_A_M"/>
    <property type="match status" value="1"/>
</dbReference>
<dbReference type="Gene3D" id="3.30.470.30">
    <property type="entry name" value="DNA ligase/mRNA capping enzyme"/>
    <property type="match status" value="1"/>
</dbReference>
<gene>
    <name evidence="4" type="ORF">ABIF29_003594</name>
</gene>
<dbReference type="InterPro" id="IPR012310">
    <property type="entry name" value="DNA_ligase_ATP-dep_cent"/>
</dbReference>